<accession>A0A918L9H6</accession>
<feature type="signal peptide" evidence="1">
    <location>
        <begin position="1"/>
        <end position="32"/>
    </location>
</feature>
<evidence type="ECO:0000313" key="3">
    <source>
        <dbReference type="Proteomes" id="UP000660680"/>
    </source>
</evidence>
<keyword evidence="1" id="KW-0732">Signal</keyword>
<feature type="chain" id="PRO_5036949596" description="Secreted protein" evidence="1">
    <location>
        <begin position="33"/>
        <end position="160"/>
    </location>
</feature>
<gene>
    <name evidence="2" type="ORF">GCM10010171_14550</name>
</gene>
<sequence length="160" mass="17674">MRAKRRLSGRALVVAALLAFVNLLSMTGSASADPYWQVYLFTLKFHCTDRDEDWHDVGYNAVGRACIVVNGNSVQAVATAINYENVPHEIEATDVKLYVNGQLIYDRHCYRSNLAAGEGANCYAPTNSYPCGTYVQAFVTLYHGVTPKEIWSPTKTACVT</sequence>
<keyword evidence="3" id="KW-1185">Reference proteome</keyword>
<name>A0A918L9H6_9PSEU</name>
<evidence type="ECO:0000256" key="1">
    <source>
        <dbReference type="SAM" id="SignalP"/>
    </source>
</evidence>
<proteinExistence type="predicted"/>
<evidence type="ECO:0008006" key="4">
    <source>
        <dbReference type="Google" id="ProtNLM"/>
    </source>
</evidence>
<reference evidence="2" key="1">
    <citation type="journal article" date="2014" name="Int. J. Syst. Evol. Microbiol.">
        <title>Complete genome sequence of Corynebacterium casei LMG S-19264T (=DSM 44701T), isolated from a smear-ripened cheese.</title>
        <authorList>
            <consortium name="US DOE Joint Genome Institute (JGI-PGF)"/>
            <person name="Walter F."/>
            <person name="Albersmeier A."/>
            <person name="Kalinowski J."/>
            <person name="Ruckert C."/>
        </authorList>
    </citation>
    <scope>NUCLEOTIDE SEQUENCE</scope>
    <source>
        <strain evidence="2">JCM 3276</strain>
    </source>
</reference>
<dbReference type="EMBL" id="BMRB01000001">
    <property type="protein sequence ID" value="GGS22797.1"/>
    <property type="molecule type" value="Genomic_DNA"/>
</dbReference>
<evidence type="ECO:0000313" key="2">
    <source>
        <dbReference type="EMBL" id="GGS22797.1"/>
    </source>
</evidence>
<organism evidence="2 3">
    <name type="scientific">Actinokineospora fastidiosa</name>
    <dbReference type="NCBI Taxonomy" id="1816"/>
    <lineage>
        <taxon>Bacteria</taxon>
        <taxon>Bacillati</taxon>
        <taxon>Actinomycetota</taxon>
        <taxon>Actinomycetes</taxon>
        <taxon>Pseudonocardiales</taxon>
        <taxon>Pseudonocardiaceae</taxon>
        <taxon>Actinokineospora</taxon>
    </lineage>
</organism>
<reference evidence="2" key="2">
    <citation type="submission" date="2020-09" db="EMBL/GenBank/DDBJ databases">
        <authorList>
            <person name="Sun Q."/>
            <person name="Ohkuma M."/>
        </authorList>
    </citation>
    <scope>NUCLEOTIDE SEQUENCE</scope>
    <source>
        <strain evidence="2">JCM 3276</strain>
    </source>
</reference>
<comment type="caution">
    <text evidence="2">The sequence shown here is derived from an EMBL/GenBank/DDBJ whole genome shotgun (WGS) entry which is preliminary data.</text>
</comment>
<protein>
    <recommendedName>
        <fullName evidence="4">Secreted protein</fullName>
    </recommendedName>
</protein>
<dbReference type="AlphaFoldDB" id="A0A918L9H6"/>
<dbReference type="RefSeq" id="WP_189209446.1">
    <property type="nucleotide sequence ID" value="NZ_BMRB01000001.1"/>
</dbReference>
<dbReference type="Proteomes" id="UP000660680">
    <property type="component" value="Unassembled WGS sequence"/>
</dbReference>